<name>A0AAW2Z7U5_9EUKA</name>
<proteinExistence type="predicted"/>
<keyword evidence="3" id="KW-1185">Reference proteome</keyword>
<accession>A0AAW2Z7U5</accession>
<comment type="caution">
    <text evidence="2">The sequence shown here is derived from an EMBL/GenBank/DDBJ whole genome shotgun (WGS) entry which is preliminary data.</text>
</comment>
<evidence type="ECO:0000256" key="1">
    <source>
        <dbReference type="SAM" id="MobiDB-lite"/>
    </source>
</evidence>
<reference evidence="2 3" key="1">
    <citation type="submission" date="2024-03" db="EMBL/GenBank/DDBJ databases">
        <title>The Acrasis kona genome and developmental transcriptomes reveal deep origins of eukaryotic multicellular pathways.</title>
        <authorList>
            <person name="Sheikh S."/>
            <person name="Fu C.-J."/>
            <person name="Brown M.W."/>
            <person name="Baldauf S.L."/>
        </authorList>
    </citation>
    <scope>NUCLEOTIDE SEQUENCE [LARGE SCALE GENOMIC DNA]</scope>
    <source>
        <strain evidence="2 3">ATCC MYA-3509</strain>
    </source>
</reference>
<dbReference type="Proteomes" id="UP001431209">
    <property type="component" value="Unassembled WGS sequence"/>
</dbReference>
<dbReference type="PANTHER" id="PTHR14490">
    <property type="entry name" value="ZINC FINGER, ZZ TYPE"/>
    <property type="match status" value="1"/>
</dbReference>
<dbReference type="GO" id="GO:0005730">
    <property type="term" value="C:nucleolus"/>
    <property type="evidence" value="ECO:0007669"/>
    <property type="project" value="TreeGrafter"/>
</dbReference>
<dbReference type="AlphaFoldDB" id="A0AAW2Z7U5"/>
<feature type="compositionally biased region" description="Acidic residues" evidence="1">
    <location>
        <begin position="21"/>
        <end position="34"/>
    </location>
</feature>
<sequence>MTEMELQEQAKREFQRVVDEVVGDDDDDYEGDDDLFTRKEKTKEELEKEEEEYQSFRKQHELNETDKLGKKTASLTHLDQEAGLTEEDKFLRDYLMNREWKKPTKSQDEIFIEEDMAKDELNDELEIQSQEQNIENNLLPDATNNYRFKEQGGSHIKLYPTSYKSTIREKKPTKRELYNQRRNERYKQLLDDSKKEQRDKSLQLKRKLIRQVLEL</sequence>
<dbReference type="GO" id="GO:0030686">
    <property type="term" value="C:90S preribosome"/>
    <property type="evidence" value="ECO:0007669"/>
    <property type="project" value="TreeGrafter"/>
</dbReference>
<feature type="non-terminal residue" evidence="2">
    <location>
        <position position="215"/>
    </location>
</feature>
<evidence type="ECO:0000313" key="2">
    <source>
        <dbReference type="EMBL" id="KAL0485883.1"/>
    </source>
</evidence>
<feature type="compositionally biased region" description="Basic and acidic residues" evidence="1">
    <location>
        <begin position="35"/>
        <end position="46"/>
    </location>
</feature>
<evidence type="ECO:0008006" key="4">
    <source>
        <dbReference type="Google" id="ProtNLM"/>
    </source>
</evidence>
<feature type="compositionally biased region" description="Basic and acidic residues" evidence="1">
    <location>
        <begin position="54"/>
        <end position="68"/>
    </location>
</feature>
<dbReference type="EMBL" id="JAOPGA020001179">
    <property type="protein sequence ID" value="KAL0485883.1"/>
    <property type="molecule type" value="Genomic_DNA"/>
</dbReference>
<gene>
    <name evidence="2" type="ORF">AKO1_002152</name>
</gene>
<dbReference type="GO" id="GO:0000447">
    <property type="term" value="P:endonucleolytic cleavage in ITS1 to separate SSU-rRNA from 5.8S rRNA and LSU-rRNA from tricistronic rRNA transcript (SSU-rRNA, 5.8S rRNA, LSU-rRNA)"/>
    <property type="evidence" value="ECO:0007669"/>
    <property type="project" value="TreeGrafter"/>
</dbReference>
<protein>
    <recommendedName>
        <fullName evidence="4">Protein KRI1 homolog</fullName>
    </recommendedName>
</protein>
<organism evidence="2 3">
    <name type="scientific">Acrasis kona</name>
    <dbReference type="NCBI Taxonomy" id="1008807"/>
    <lineage>
        <taxon>Eukaryota</taxon>
        <taxon>Discoba</taxon>
        <taxon>Heterolobosea</taxon>
        <taxon>Tetramitia</taxon>
        <taxon>Eutetramitia</taxon>
        <taxon>Acrasidae</taxon>
        <taxon>Acrasis</taxon>
    </lineage>
</organism>
<dbReference type="InterPro" id="IPR018034">
    <property type="entry name" value="Kri1"/>
</dbReference>
<evidence type="ECO:0000313" key="3">
    <source>
        <dbReference type="Proteomes" id="UP001431209"/>
    </source>
</evidence>
<dbReference type="PANTHER" id="PTHR14490:SF5">
    <property type="entry name" value="PROTEIN KRI1 HOMOLOG"/>
    <property type="match status" value="1"/>
</dbReference>
<feature type="region of interest" description="Disordered" evidence="1">
    <location>
        <begin position="21"/>
        <end position="68"/>
    </location>
</feature>